<dbReference type="Proteomes" id="UP000463077">
    <property type="component" value="Unassembled WGS sequence"/>
</dbReference>
<protein>
    <submittedName>
        <fullName evidence="1">Uncharacterized protein</fullName>
    </submittedName>
</protein>
<sequence>MMTAKVTQQDNNKLKKQVQQIMEVNNEDYQEWLFQKHQEYLSENNDIITKALKLLSQSNQDNTYEN</sequence>
<evidence type="ECO:0000313" key="1">
    <source>
        <dbReference type="EMBL" id="MUG52544.1"/>
    </source>
</evidence>
<organism evidence="1 2">
    <name type="scientific">Staphylococcus aureus</name>
    <dbReference type="NCBI Taxonomy" id="1280"/>
    <lineage>
        <taxon>Bacteria</taxon>
        <taxon>Bacillati</taxon>
        <taxon>Bacillota</taxon>
        <taxon>Bacilli</taxon>
        <taxon>Bacillales</taxon>
        <taxon>Staphylococcaceae</taxon>
        <taxon>Staphylococcus</taxon>
    </lineage>
</organism>
<accession>A0AB73JGS0</accession>
<proteinExistence type="predicted"/>
<comment type="caution">
    <text evidence="1">The sequence shown here is derived from an EMBL/GenBank/DDBJ whole genome shotgun (WGS) entry which is preliminary data.</text>
</comment>
<name>A0AB73JGS0_STAAU</name>
<gene>
    <name evidence="1" type="ORF">GAY54_08250</name>
</gene>
<evidence type="ECO:0000313" key="2">
    <source>
        <dbReference type="Proteomes" id="UP000463077"/>
    </source>
</evidence>
<dbReference type="AlphaFoldDB" id="A0AB73JGS0"/>
<dbReference type="EMBL" id="WFHO01000014">
    <property type="protein sequence ID" value="MUG52544.1"/>
    <property type="molecule type" value="Genomic_DNA"/>
</dbReference>
<reference evidence="1 2" key="1">
    <citation type="journal article" date="2019" name="Int. J. Infect. Dis.">
        <title>Characterization of a community-acquired methicillin-resistant sequence type 338 Staphylococcus aureus strain containing a staphylococcal cassette chromosome mec type VT.</title>
        <authorList>
            <person name="Chen Y."/>
            <person name="Hong J."/>
            <person name="Chen Y."/>
            <person name="Wang H."/>
            <person name="Yu Y."/>
            <person name="Qu T."/>
        </authorList>
    </citation>
    <scope>NUCLEOTIDE SEQUENCE [LARGE SCALE GENOMIC DNA]</scope>
    <source>
        <strain evidence="1 2">LJ05</strain>
    </source>
</reference>